<name>B0TD51_HELMI</name>
<evidence type="ECO:0000313" key="2">
    <source>
        <dbReference type="Proteomes" id="UP000008550"/>
    </source>
</evidence>
<dbReference type="STRING" id="498761.HM1_0130"/>
<proteinExistence type="predicted"/>
<dbReference type="EMBL" id="CP000930">
    <property type="protein sequence ID" value="ABZ82749.1"/>
    <property type="molecule type" value="Genomic_DNA"/>
</dbReference>
<organism evidence="1 2">
    <name type="scientific">Heliobacterium modesticaldum (strain ATCC 51547 / Ice1)</name>
    <dbReference type="NCBI Taxonomy" id="498761"/>
    <lineage>
        <taxon>Bacteria</taxon>
        <taxon>Bacillati</taxon>
        <taxon>Bacillota</taxon>
        <taxon>Clostridia</taxon>
        <taxon>Eubacteriales</taxon>
        <taxon>Heliobacteriaceae</taxon>
        <taxon>Heliomicrobium</taxon>
    </lineage>
</organism>
<accession>B0TD51</accession>
<dbReference type="KEGG" id="hmo:HM1_0130"/>
<dbReference type="Proteomes" id="UP000008550">
    <property type="component" value="Chromosome"/>
</dbReference>
<dbReference type="HOGENOM" id="CLU_1775611_0_0_9"/>
<gene>
    <name evidence="1" type="ORF">HM1_0130</name>
</gene>
<reference evidence="1 2" key="1">
    <citation type="journal article" date="2008" name="J. Bacteriol.">
        <title>The genome of Heliobacterium modesticaldum, a phototrophic representative of the Firmicutes containing the simplest photosynthetic apparatus.</title>
        <authorList>
            <person name="Sattley W.M."/>
            <person name="Madigan M.T."/>
            <person name="Swingley W.D."/>
            <person name="Cheung P.C."/>
            <person name="Clocksin K.M."/>
            <person name="Conrad A.L."/>
            <person name="Dejesa L.C."/>
            <person name="Honchak B.M."/>
            <person name="Jung D.O."/>
            <person name="Karbach L.E."/>
            <person name="Kurdoglu A."/>
            <person name="Lahiri S."/>
            <person name="Mastrian S.D."/>
            <person name="Page L.E."/>
            <person name="Taylor H.L."/>
            <person name="Wang Z.T."/>
            <person name="Raymond J."/>
            <person name="Chen M."/>
            <person name="Blankenship R.E."/>
            <person name="Touchman J.W."/>
        </authorList>
    </citation>
    <scope>NUCLEOTIDE SEQUENCE [LARGE SCALE GENOMIC DNA]</scope>
    <source>
        <strain evidence="2">ATCC 51547 / Ice1</strain>
    </source>
</reference>
<evidence type="ECO:0000313" key="1">
    <source>
        <dbReference type="EMBL" id="ABZ82749.1"/>
    </source>
</evidence>
<dbReference type="eggNOG" id="ENOG502ZA3V">
    <property type="taxonomic scope" value="Bacteria"/>
</dbReference>
<keyword evidence="2" id="KW-1185">Reference proteome</keyword>
<dbReference type="AlphaFoldDB" id="B0TD51"/>
<sequence length="168" mass="19728">MITQPDQGIKMKYELCAADKNEAALFFSSNSDDDIQRGCIGHFRCDFGHKGKEFWHTWFDHLAELITPAFKEDFQTVIDELRRCGPLENLNAMAKWCHDHEDARFTDQYCSNSYGFKLETEAYSYYIRCFPQQGNYNAYIYCYDRQQIAESMKQTEQEQGGMQLEQGM</sequence>
<protein>
    <submittedName>
        <fullName evidence="1">Uncharacterized protein</fullName>
    </submittedName>
</protein>